<dbReference type="AlphaFoldDB" id="A0A1M6SPT2"/>
<keyword evidence="2" id="KW-0012">Acyltransferase</keyword>
<evidence type="ECO:0000313" key="6">
    <source>
        <dbReference type="Proteomes" id="UP000184386"/>
    </source>
</evidence>
<keyword evidence="6" id="KW-1185">Reference proteome</keyword>
<dbReference type="GO" id="GO:0008999">
    <property type="term" value="F:protein-N-terminal-alanine acetyltransferase activity"/>
    <property type="evidence" value="ECO:0007669"/>
    <property type="project" value="TreeGrafter"/>
</dbReference>
<dbReference type="PROSITE" id="PS51186">
    <property type="entry name" value="GNAT"/>
    <property type="match status" value="1"/>
</dbReference>
<dbReference type="Proteomes" id="UP000184386">
    <property type="component" value="Unassembled WGS sequence"/>
</dbReference>
<dbReference type="GO" id="GO:0005737">
    <property type="term" value="C:cytoplasm"/>
    <property type="evidence" value="ECO:0007669"/>
    <property type="project" value="TreeGrafter"/>
</dbReference>
<reference evidence="5 6" key="1">
    <citation type="submission" date="2016-11" db="EMBL/GenBank/DDBJ databases">
        <authorList>
            <person name="Jaros S."/>
            <person name="Januszkiewicz K."/>
            <person name="Wedrychowicz H."/>
        </authorList>
    </citation>
    <scope>NUCLEOTIDE SEQUENCE [LARGE SCALE GENOMIC DNA]</scope>
    <source>
        <strain evidence="5 6">DSM 15929</strain>
    </source>
</reference>
<gene>
    <name evidence="5" type="ORF">SAMN02745136_02547</name>
</gene>
<dbReference type="InterPro" id="IPR016181">
    <property type="entry name" value="Acyl_CoA_acyltransferase"/>
</dbReference>
<protein>
    <submittedName>
        <fullName evidence="5">Ribosomal-protein-alanine N-acetyltransferase</fullName>
    </submittedName>
</protein>
<dbReference type="SUPFAM" id="SSF55729">
    <property type="entry name" value="Acyl-CoA N-acyltransferases (Nat)"/>
    <property type="match status" value="1"/>
</dbReference>
<sequence>MDNLNPVILNAGIFHTLTEDVISYKALDLKDTEKIHRYTSDEEVSRYIGWKLMRNREETYEHIQTMQRREGAGSHLYSSVILKASGEIIGTVMLFDFNFDVGCGEIGYVFHKDYWGKGYGTRSVALLCDFALRNLKLQKLYASVVDENTGSARILIKNGFVLEEQEKGYYQIDGKACDRLVFSKDLNSKV</sequence>
<dbReference type="Gene3D" id="3.40.630.30">
    <property type="match status" value="1"/>
</dbReference>
<accession>A0A1M6SPT2</accession>
<evidence type="ECO:0000256" key="1">
    <source>
        <dbReference type="ARBA" id="ARBA00022679"/>
    </source>
</evidence>
<name>A0A1M6SPT2_9FIRM</name>
<dbReference type="RefSeq" id="WP_073276455.1">
    <property type="nucleotide sequence ID" value="NZ_FRAC01000012.1"/>
</dbReference>
<evidence type="ECO:0000313" key="5">
    <source>
        <dbReference type="EMBL" id="SHK46733.1"/>
    </source>
</evidence>
<dbReference type="STRING" id="1121322.SAMN02745136_02547"/>
<dbReference type="OrthoDB" id="9785602at2"/>
<evidence type="ECO:0000256" key="2">
    <source>
        <dbReference type="ARBA" id="ARBA00023315"/>
    </source>
</evidence>
<dbReference type="InterPro" id="IPR000182">
    <property type="entry name" value="GNAT_dom"/>
</dbReference>
<organism evidence="5 6">
    <name type="scientific">Anaerocolumna jejuensis DSM 15929</name>
    <dbReference type="NCBI Taxonomy" id="1121322"/>
    <lineage>
        <taxon>Bacteria</taxon>
        <taxon>Bacillati</taxon>
        <taxon>Bacillota</taxon>
        <taxon>Clostridia</taxon>
        <taxon>Lachnospirales</taxon>
        <taxon>Lachnospiraceae</taxon>
        <taxon>Anaerocolumna</taxon>
    </lineage>
</organism>
<feature type="domain" description="N-acetyltransferase" evidence="4">
    <location>
        <begin position="22"/>
        <end position="187"/>
    </location>
</feature>
<evidence type="ECO:0000256" key="3">
    <source>
        <dbReference type="ARBA" id="ARBA00038502"/>
    </source>
</evidence>
<proteinExistence type="inferred from homology"/>
<dbReference type="EMBL" id="FRAC01000012">
    <property type="protein sequence ID" value="SHK46733.1"/>
    <property type="molecule type" value="Genomic_DNA"/>
</dbReference>
<comment type="similarity">
    <text evidence="3">Belongs to the acetyltransferase family. RimJ subfamily.</text>
</comment>
<keyword evidence="1 5" id="KW-0808">Transferase</keyword>
<dbReference type="InterPro" id="IPR051531">
    <property type="entry name" value="N-acetyltransferase"/>
</dbReference>
<evidence type="ECO:0000259" key="4">
    <source>
        <dbReference type="PROSITE" id="PS51186"/>
    </source>
</evidence>
<dbReference type="CDD" id="cd04301">
    <property type="entry name" value="NAT_SF"/>
    <property type="match status" value="1"/>
</dbReference>
<dbReference type="PANTHER" id="PTHR43792">
    <property type="entry name" value="GNAT FAMILY, PUTATIVE (AFU_ORTHOLOGUE AFUA_3G00765)-RELATED-RELATED"/>
    <property type="match status" value="1"/>
</dbReference>
<dbReference type="Pfam" id="PF13302">
    <property type="entry name" value="Acetyltransf_3"/>
    <property type="match status" value="1"/>
</dbReference>
<dbReference type="PANTHER" id="PTHR43792:SF8">
    <property type="entry name" value="[RIBOSOMAL PROTEIN US5]-ALANINE N-ACETYLTRANSFERASE"/>
    <property type="match status" value="1"/>
</dbReference>